<gene>
    <name evidence="5" type="ORF">MNBD_GAMMA11-3051</name>
</gene>
<dbReference type="InterPro" id="IPR036097">
    <property type="entry name" value="HisK_dim/P_sf"/>
</dbReference>
<dbReference type="Pfam" id="PF25323">
    <property type="entry name" value="6TM_PilS"/>
    <property type="match status" value="1"/>
</dbReference>
<keyword evidence="3" id="KW-0812">Transmembrane</keyword>
<dbReference type="SUPFAM" id="SSF47384">
    <property type="entry name" value="Homodimeric domain of signal transducing histidine kinase"/>
    <property type="match status" value="1"/>
</dbReference>
<dbReference type="InterPro" id="IPR036890">
    <property type="entry name" value="HATPase_C_sf"/>
</dbReference>
<dbReference type="PROSITE" id="PS50109">
    <property type="entry name" value="HIS_KIN"/>
    <property type="match status" value="1"/>
</dbReference>
<dbReference type="CDD" id="cd00082">
    <property type="entry name" value="HisKA"/>
    <property type="match status" value="1"/>
</dbReference>
<feature type="transmembrane region" description="Helical" evidence="3">
    <location>
        <begin position="64"/>
        <end position="81"/>
    </location>
</feature>
<evidence type="ECO:0000256" key="2">
    <source>
        <dbReference type="SAM" id="MobiDB-lite"/>
    </source>
</evidence>
<name>A0A3B0X079_9ZZZZ</name>
<dbReference type="InterPro" id="IPR003594">
    <property type="entry name" value="HATPase_dom"/>
</dbReference>
<feature type="domain" description="Histidine kinase" evidence="4">
    <location>
        <begin position="329"/>
        <end position="540"/>
    </location>
</feature>
<keyword evidence="1" id="KW-0597">Phosphoprotein</keyword>
<dbReference type="EMBL" id="UOFG01000017">
    <property type="protein sequence ID" value="VAW58100.1"/>
    <property type="molecule type" value="Genomic_DNA"/>
</dbReference>
<evidence type="ECO:0000259" key="4">
    <source>
        <dbReference type="PROSITE" id="PS50109"/>
    </source>
</evidence>
<dbReference type="PANTHER" id="PTHR43065">
    <property type="entry name" value="SENSOR HISTIDINE KINASE"/>
    <property type="match status" value="1"/>
</dbReference>
<sequence>MQPDAQPERQNPEDPPHSVANEKHTWKPLRQLNYYRVIIATGFLTAFFENSWTRFVGSQNPEAYLTTNLVMLLSSLLFIAMEIRRKSDFETQVMLSNASDILFITLLSHFSGGLSSPFSILLIINITATGTLLRDRNSFMFAALASLAVLSEQTYSMMQGVSYAAEYSLAGLLGLVFFGITYLASVLSIRMRESEQRVSERETDILNLEILNNDIIHNMRTGILVVNNKGRVRMANSSAEGLLGNIPLQNAPLLKNILPALDAQFMEWQEQPNLHHNAIRQKQGLPDIQPGFRNLERTGDTLIFLEDATQLNQRFQQIKLASLGRLTASIAHEIRNPLSAINHAAQLLQESSLPDADKKLTDIITTQVQRLDKVIQNVLQLSRQQKGPPETIELNRWLKNFCSEFISVNRLRTEQLQLQLQEIDLVVLFEPSHLSQVMNNLCSNAITHSNLPSEQIKIQLICGHDTQFDQPFIDIIDNGPGISSENIQQVFDPFFTTSSKGTGLGLYISREIIESNRARIRYITTPRGESCFRIHFLSSIKQK</sequence>
<dbReference type="Gene3D" id="3.30.565.10">
    <property type="entry name" value="Histidine kinase-like ATPase, C-terminal domain"/>
    <property type="match status" value="1"/>
</dbReference>
<dbReference type="InterPro" id="IPR005467">
    <property type="entry name" value="His_kinase_dom"/>
</dbReference>
<evidence type="ECO:0000313" key="5">
    <source>
        <dbReference type="EMBL" id="VAW58100.1"/>
    </source>
</evidence>
<dbReference type="PRINTS" id="PR00344">
    <property type="entry name" value="BCTRLSENSOR"/>
</dbReference>
<dbReference type="InterPro" id="IPR003661">
    <property type="entry name" value="HisK_dim/P_dom"/>
</dbReference>
<dbReference type="SMART" id="SM00388">
    <property type="entry name" value="HisKA"/>
    <property type="match status" value="1"/>
</dbReference>
<feature type="region of interest" description="Disordered" evidence="2">
    <location>
        <begin position="1"/>
        <end position="22"/>
    </location>
</feature>
<feature type="transmembrane region" description="Helical" evidence="3">
    <location>
        <begin position="34"/>
        <end position="52"/>
    </location>
</feature>
<keyword evidence="3" id="KW-1133">Transmembrane helix</keyword>
<feature type="transmembrane region" description="Helical" evidence="3">
    <location>
        <begin position="101"/>
        <end position="126"/>
    </location>
</feature>
<dbReference type="SUPFAM" id="SSF55874">
    <property type="entry name" value="ATPase domain of HSP90 chaperone/DNA topoisomerase II/histidine kinase"/>
    <property type="match status" value="1"/>
</dbReference>
<dbReference type="AlphaFoldDB" id="A0A3B0X079"/>
<accession>A0A3B0X079</accession>
<organism evidence="5">
    <name type="scientific">hydrothermal vent metagenome</name>
    <dbReference type="NCBI Taxonomy" id="652676"/>
    <lineage>
        <taxon>unclassified sequences</taxon>
        <taxon>metagenomes</taxon>
        <taxon>ecological metagenomes</taxon>
    </lineage>
</organism>
<dbReference type="Gene3D" id="1.10.287.130">
    <property type="match status" value="1"/>
</dbReference>
<dbReference type="GO" id="GO:0000155">
    <property type="term" value="F:phosphorelay sensor kinase activity"/>
    <property type="evidence" value="ECO:0007669"/>
    <property type="project" value="InterPro"/>
</dbReference>
<keyword evidence="3" id="KW-0472">Membrane</keyword>
<evidence type="ECO:0000256" key="1">
    <source>
        <dbReference type="ARBA" id="ARBA00022553"/>
    </source>
</evidence>
<protein>
    <submittedName>
        <fullName evidence="5">Two-component sensor PilS</fullName>
    </submittedName>
</protein>
<feature type="transmembrane region" description="Helical" evidence="3">
    <location>
        <begin position="167"/>
        <end position="189"/>
    </location>
</feature>
<dbReference type="Pfam" id="PF02518">
    <property type="entry name" value="HATPase_c"/>
    <property type="match status" value="1"/>
</dbReference>
<dbReference type="Pfam" id="PF00512">
    <property type="entry name" value="HisKA"/>
    <property type="match status" value="1"/>
</dbReference>
<dbReference type="SMART" id="SM00387">
    <property type="entry name" value="HATPase_c"/>
    <property type="match status" value="1"/>
</dbReference>
<evidence type="ECO:0000256" key="3">
    <source>
        <dbReference type="SAM" id="Phobius"/>
    </source>
</evidence>
<dbReference type="PANTHER" id="PTHR43065:SF52">
    <property type="entry name" value="SENSOR PROTEIN KINASE PILS"/>
    <property type="match status" value="1"/>
</dbReference>
<proteinExistence type="predicted"/>
<dbReference type="InterPro" id="IPR004358">
    <property type="entry name" value="Sig_transdc_His_kin-like_C"/>
</dbReference>
<reference evidence="5" key="1">
    <citation type="submission" date="2018-06" db="EMBL/GenBank/DDBJ databases">
        <authorList>
            <person name="Zhirakovskaya E."/>
        </authorList>
    </citation>
    <scope>NUCLEOTIDE SEQUENCE</scope>
</reference>